<dbReference type="SMART" id="SM00490">
    <property type="entry name" value="HELICc"/>
    <property type="match status" value="1"/>
</dbReference>
<evidence type="ECO:0000256" key="4">
    <source>
        <dbReference type="ARBA" id="ARBA00022806"/>
    </source>
</evidence>
<protein>
    <recommendedName>
        <fullName evidence="1">RNA helicase</fullName>
        <ecNumber evidence="1">3.6.4.13</ecNumber>
    </recommendedName>
</protein>
<evidence type="ECO:0000256" key="3">
    <source>
        <dbReference type="ARBA" id="ARBA00022801"/>
    </source>
</evidence>
<keyword evidence="2" id="KW-0547">Nucleotide-binding</keyword>
<dbReference type="OrthoDB" id="10256233at2759"/>
<evidence type="ECO:0000313" key="8">
    <source>
        <dbReference type="EMBL" id="EGF78682.1"/>
    </source>
</evidence>
<dbReference type="AlphaFoldDB" id="F4P8J4"/>
<dbReference type="HOGENOM" id="CLU_2596445_0_0_1"/>
<evidence type="ECO:0000256" key="1">
    <source>
        <dbReference type="ARBA" id="ARBA00012552"/>
    </source>
</evidence>
<dbReference type="Pfam" id="PF00271">
    <property type="entry name" value="Helicase_C"/>
    <property type="match status" value="1"/>
</dbReference>
<dbReference type="GO" id="GO:0003724">
    <property type="term" value="F:RNA helicase activity"/>
    <property type="evidence" value="ECO:0007669"/>
    <property type="project" value="UniProtKB-EC"/>
</dbReference>
<dbReference type="STRING" id="684364.F4P8J4"/>
<dbReference type="GO" id="GO:0005524">
    <property type="term" value="F:ATP binding"/>
    <property type="evidence" value="ECO:0007669"/>
    <property type="project" value="UniProtKB-KW"/>
</dbReference>
<comment type="catalytic activity">
    <reaction evidence="6">
        <text>ATP + H2O = ADP + phosphate + H(+)</text>
        <dbReference type="Rhea" id="RHEA:13065"/>
        <dbReference type="ChEBI" id="CHEBI:15377"/>
        <dbReference type="ChEBI" id="CHEBI:15378"/>
        <dbReference type="ChEBI" id="CHEBI:30616"/>
        <dbReference type="ChEBI" id="CHEBI:43474"/>
        <dbReference type="ChEBI" id="CHEBI:456216"/>
        <dbReference type="EC" id="3.6.4.13"/>
    </reaction>
</comment>
<proteinExistence type="predicted"/>
<keyword evidence="4" id="KW-0347">Helicase</keyword>
<dbReference type="PROSITE" id="PS51194">
    <property type="entry name" value="HELICASE_CTER"/>
    <property type="match status" value="1"/>
</dbReference>
<dbReference type="PANTHER" id="PTHR47959:SF1">
    <property type="entry name" value="ATP-DEPENDENT RNA HELICASE DBPA"/>
    <property type="match status" value="1"/>
</dbReference>
<evidence type="ECO:0000256" key="2">
    <source>
        <dbReference type="ARBA" id="ARBA00022741"/>
    </source>
</evidence>
<dbReference type="InterPro" id="IPR050079">
    <property type="entry name" value="DEAD_box_RNA_helicase"/>
</dbReference>
<dbReference type="SUPFAM" id="SSF52540">
    <property type="entry name" value="P-loop containing nucleoside triphosphate hydrolases"/>
    <property type="match status" value="1"/>
</dbReference>
<dbReference type="EMBL" id="GL882888">
    <property type="protein sequence ID" value="EGF78682.1"/>
    <property type="molecule type" value="Genomic_DNA"/>
</dbReference>
<feature type="domain" description="Helicase C-terminal" evidence="7">
    <location>
        <begin position="1"/>
        <end position="80"/>
    </location>
</feature>
<dbReference type="Gene3D" id="3.40.50.300">
    <property type="entry name" value="P-loop containing nucleotide triphosphate hydrolases"/>
    <property type="match status" value="1"/>
</dbReference>
<evidence type="ECO:0000256" key="6">
    <source>
        <dbReference type="ARBA" id="ARBA00047984"/>
    </source>
</evidence>
<dbReference type="OMA" id="HRIGMFL"/>
<feature type="non-terminal residue" evidence="8">
    <location>
        <position position="80"/>
    </location>
</feature>
<dbReference type="GO" id="GO:0016787">
    <property type="term" value="F:hydrolase activity"/>
    <property type="evidence" value="ECO:0007669"/>
    <property type="project" value="UniProtKB-KW"/>
</dbReference>
<evidence type="ECO:0000259" key="7">
    <source>
        <dbReference type="PROSITE" id="PS51194"/>
    </source>
</evidence>
<dbReference type="Proteomes" id="UP000007241">
    <property type="component" value="Unassembled WGS sequence"/>
</dbReference>
<evidence type="ECO:0000256" key="5">
    <source>
        <dbReference type="ARBA" id="ARBA00022840"/>
    </source>
</evidence>
<feature type="non-terminal residue" evidence="8">
    <location>
        <position position="1"/>
    </location>
</feature>
<dbReference type="RefSeq" id="XP_006680603.1">
    <property type="nucleotide sequence ID" value="XM_006680540.1"/>
</dbReference>
<organism evidence="8 9">
    <name type="scientific">Batrachochytrium dendrobatidis (strain JAM81 / FGSC 10211)</name>
    <name type="common">Frog chytrid fungus</name>
    <dbReference type="NCBI Taxonomy" id="684364"/>
    <lineage>
        <taxon>Eukaryota</taxon>
        <taxon>Fungi</taxon>
        <taxon>Fungi incertae sedis</taxon>
        <taxon>Chytridiomycota</taxon>
        <taxon>Chytridiomycota incertae sedis</taxon>
        <taxon>Chytridiomycetes</taxon>
        <taxon>Rhizophydiales</taxon>
        <taxon>Rhizophydiales incertae sedis</taxon>
        <taxon>Batrachochytrium</taxon>
    </lineage>
</organism>
<gene>
    <name evidence="8" type="ORF">BATDEDRAFT_7338</name>
</gene>
<dbReference type="PANTHER" id="PTHR47959">
    <property type="entry name" value="ATP-DEPENDENT RNA HELICASE RHLE-RELATED"/>
    <property type="match status" value="1"/>
</dbReference>
<name>F4P8J4_BATDJ</name>
<sequence length="80" mass="9003">TLSIAHGDLNRAERSRFIVGFSEMYVTPDTETASNDDIHILIATDIVSRGVDFKDVTKVIHFDFPKNAADYLHRIGRVGR</sequence>
<evidence type="ECO:0000313" key="9">
    <source>
        <dbReference type="Proteomes" id="UP000007241"/>
    </source>
</evidence>
<dbReference type="InterPro" id="IPR027417">
    <property type="entry name" value="P-loop_NTPase"/>
</dbReference>
<dbReference type="InParanoid" id="F4P8J4"/>
<reference evidence="8 9" key="1">
    <citation type="submission" date="2009-12" db="EMBL/GenBank/DDBJ databases">
        <title>The draft genome of Batrachochytrium dendrobatidis.</title>
        <authorList>
            <consortium name="US DOE Joint Genome Institute (JGI-PGF)"/>
            <person name="Kuo A."/>
            <person name="Salamov A."/>
            <person name="Schmutz J."/>
            <person name="Lucas S."/>
            <person name="Pitluck S."/>
            <person name="Rosenblum E."/>
            <person name="Stajich J."/>
            <person name="Eisen M."/>
            <person name="Grigoriev I.V."/>
        </authorList>
    </citation>
    <scope>NUCLEOTIDE SEQUENCE [LARGE SCALE GENOMIC DNA]</scope>
    <source>
        <strain evidence="9">JAM81 / FGSC 10211</strain>
    </source>
</reference>
<accession>F4P8J4</accession>
<keyword evidence="9" id="KW-1185">Reference proteome</keyword>
<keyword evidence="3" id="KW-0378">Hydrolase</keyword>
<dbReference type="EC" id="3.6.4.13" evidence="1"/>
<dbReference type="InterPro" id="IPR001650">
    <property type="entry name" value="Helicase_C-like"/>
</dbReference>
<dbReference type="GeneID" id="18241644"/>
<keyword evidence="5" id="KW-0067">ATP-binding</keyword>